<reference evidence="2" key="1">
    <citation type="submission" date="2020-04" db="EMBL/GenBank/DDBJ databases">
        <authorList>
            <person name="Alioto T."/>
            <person name="Alioto T."/>
            <person name="Gomez Garrido J."/>
        </authorList>
    </citation>
    <scope>NUCLEOTIDE SEQUENCE</scope>
    <source>
        <strain evidence="2">A484AB</strain>
    </source>
</reference>
<protein>
    <recommendedName>
        <fullName evidence="1">Hydantoinase/oxoprolinase N-terminal domain-containing protein</fullName>
    </recommendedName>
</protein>
<dbReference type="Pfam" id="PF05378">
    <property type="entry name" value="Hydant_A_N"/>
    <property type="match status" value="1"/>
</dbReference>
<evidence type="ECO:0000259" key="1">
    <source>
        <dbReference type="Pfam" id="PF05378"/>
    </source>
</evidence>
<dbReference type="PANTHER" id="PTHR11365:SF10">
    <property type="entry name" value="HYDANTOINASE_OXOPROLINASE"/>
    <property type="match status" value="1"/>
</dbReference>
<dbReference type="SUPFAM" id="SSF53067">
    <property type="entry name" value="Actin-like ATPase domain"/>
    <property type="match status" value="1"/>
</dbReference>
<dbReference type="Gene3D" id="3.30.420.40">
    <property type="match status" value="1"/>
</dbReference>
<proteinExistence type="predicted"/>
<name>A0A6S7LSH5_PARCT</name>
<accession>A0A6S7LSH5</accession>
<organism evidence="2 3">
    <name type="scientific">Paramuricea clavata</name>
    <name type="common">Red gorgonian</name>
    <name type="synonym">Violescent sea-whip</name>
    <dbReference type="NCBI Taxonomy" id="317549"/>
    <lineage>
        <taxon>Eukaryota</taxon>
        <taxon>Metazoa</taxon>
        <taxon>Cnidaria</taxon>
        <taxon>Anthozoa</taxon>
        <taxon>Octocorallia</taxon>
        <taxon>Malacalcyonacea</taxon>
        <taxon>Plexauridae</taxon>
        <taxon>Paramuricea</taxon>
    </lineage>
</organism>
<dbReference type="PANTHER" id="PTHR11365">
    <property type="entry name" value="5-OXOPROLINASE RELATED"/>
    <property type="match status" value="1"/>
</dbReference>
<dbReference type="OrthoDB" id="5404895at2759"/>
<dbReference type="InterPro" id="IPR008040">
    <property type="entry name" value="Hydant_A_N"/>
</dbReference>
<gene>
    <name evidence="2" type="ORF">PACLA_8A030145</name>
</gene>
<evidence type="ECO:0000313" key="3">
    <source>
        <dbReference type="Proteomes" id="UP001152795"/>
    </source>
</evidence>
<dbReference type="AlphaFoldDB" id="A0A6S7LSH5"/>
<sequence>MKVCIGIDVGGTNTDAVALYDRKVVAKSKKPTTSSITLGVRNALHSVLGQLTENFKDRNVRICRVNIGTTHFLNAVLQRKNLAAVTVVRLCGSASRALPPFCDFPKDLRTALSSGYYFVEGGYEFNGKEIEAVNRDEVLQVIAEMKQKGMHLGDVCIDCNTLYGLILIVGL</sequence>
<dbReference type="GO" id="GO:0016787">
    <property type="term" value="F:hydrolase activity"/>
    <property type="evidence" value="ECO:0007669"/>
    <property type="project" value="InterPro"/>
</dbReference>
<keyword evidence="3" id="KW-1185">Reference proteome</keyword>
<evidence type="ECO:0000313" key="2">
    <source>
        <dbReference type="EMBL" id="CAB4042413.1"/>
    </source>
</evidence>
<dbReference type="InterPro" id="IPR043129">
    <property type="entry name" value="ATPase_NBD"/>
</dbReference>
<comment type="caution">
    <text evidence="2">The sequence shown here is derived from an EMBL/GenBank/DDBJ whole genome shotgun (WGS) entry which is preliminary data.</text>
</comment>
<dbReference type="EMBL" id="CACRXK020030081">
    <property type="protein sequence ID" value="CAB4042413.1"/>
    <property type="molecule type" value="Genomic_DNA"/>
</dbReference>
<dbReference type="InterPro" id="IPR045079">
    <property type="entry name" value="Oxoprolinase-like"/>
</dbReference>
<dbReference type="Proteomes" id="UP001152795">
    <property type="component" value="Unassembled WGS sequence"/>
</dbReference>
<feature type="domain" description="Hydantoinase/oxoprolinase N-terminal" evidence="1">
    <location>
        <begin position="5"/>
        <end position="150"/>
    </location>
</feature>